<dbReference type="RefSeq" id="WP_320501120.1">
    <property type="nucleotide sequence ID" value="NZ_JAXCLX010000002.1"/>
</dbReference>
<keyword evidence="3" id="KW-0804">Transcription</keyword>
<organism evidence="6 7">
    <name type="scientific">Dongia rigui</name>
    <dbReference type="NCBI Taxonomy" id="940149"/>
    <lineage>
        <taxon>Bacteria</taxon>
        <taxon>Pseudomonadati</taxon>
        <taxon>Pseudomonadota</taxon>
        <taxon>Alphaproteobacteria</taxon>
        <taxon>Rhodospirillales</taxon>
        <taxon>Dongiaceae</taxon>
        <taxon>Dongia</taxon>
    </lineage>
</organism>
<dbReference type="Gene3D" id="1.10.357.10">
    <property type="entry name" value="Tetracycline Repressor, domain 2"/>
    <property type="match status" value="1"/>
</dbReference>
<keyword evidence="2 4" id="KW-0238">DNA-binding</keyword>
<keyword evidence="1" id="KW-0805">Transcription regulation</keyword>
<dbReference type="PANTHER" id="PTHR47506">
    <property type="entry name" value="TRANSCRIPTIONAL REGULATORY PROTEIN"/>
    <property type="match status" value="1"/>
</dbReference>
<evidence type="ECO:0000313" key="7">
    <source>
        <dbReference type="Proteomes" id="UP001271769"/>
    </source>
</evidence>
<dbReference type="InterPro" id="IPR001647">
    <property type="entry name" value="HTH_TetR"/>
</dbReference>
<dbReference type="Pfam" id="PF21993">
    <property type="entry name" value="TetR_C_13_2"/>
    <property type="match status" value="1"/>
</dbReference>
<dbReference type="InterPro" id="IPR054156">
    <property type="entry name" value="YxaF_TetR_C"/>
</dbReference>
<evidence type="ECO:0000259" key="5">
    <source>
        <dbReference type="PROSITE" id="PS50977"/>
    </source>
</evidence>
<evidence type="ECO:0000256" key="1">
    <source>
        <dbReference type="ARBA" id="ARBA00023015"/>
    </source>
</evidence>
<dbReference type="Gene3D" id="1.10.10.60">
    <property type="entry name" value="Homeodomain-like"/>
    <property type="match status" value="1"/>
</dbReference>
<dbReference type="PROSITE" id="PS50977">
    <property type="entry name" value="HTH_TETR_2"/>
    <property type="match status" value="1"/>
</dbReference>
<dbReference type="InterPro" id="IPR036271">
    <property type="entry name" value="Tet_transcr_reg_TetR-rel_C_sf"/>
</dbReference>
<sequence>MKVTREKAAAHRAAIVKAAADLFRARGLGGVGVAEIMQAAGLTHGGFYGHFKSKDALAAEACTEAFTEGLQRVAADSDLANYVARYFTKAHRDRHDGGCPMVALGSEIAHQEKDVQAKFADGIAAYLAGIEDLLRRSDDGTDPVAQRAQAIATVATLVGGMILARATAETKPELSAEILETLPRVITH</sequence>
<dbReference type="InterPro" id="IPR009057">
    <property type="entry name" value="Homeodomain-like_sf"/>
</dbReference>
<proteinExistence type="predicted"/>
<dbReference type="EMBL" id="JAXCLX010000002">
    <property type="protein sequence ID" value="MDY0872645.1"/>
    <property type="molecule type" value="Genomic_DNA"/>
</dbReference>
<evidence type="ECO:0000256" key="4">
    <source>
        <dbReference type="PROSITE-ProRule" id="PRU00335"/>
    </source>
</evidence>
<keyword evidence="7" id="KW-1185">Reference proteome</keyword>
<dbReference type="Proteomes" id="UP001271769">
    <property type="component" value="Unassembled WGS sequence"/>
</dbReference>
<comment type="caution">
    <text evidence="6">The sequence shown here is derived from an EMBL/GenBank/DDBJ whole genome shotgun (WGS) entry which is preliminary data.</text>
</comment>
<evidence type="ECO:0000256" key="3">
    <source>
        <dbReference type="ARBA" id="ARBA00023163"/>
    </source>
</evidence>
<dbReference type="PANTHER" id="PTHR47506:SF7">
    <property type="entry name" value="TRANSCRIPTIONAL REGULATORY PROTEIN"/>
    <property type="match status" value="1"/>
</dbReference>
<accession>A0ABU5E0D6</accession>
<evidence type="ECO:0000256" key="2">
    <source>
        <dbReference type="ARBA" id="ARBA00023125"/>
    </source>
</evidence>
<gene>
    <name evidence="6" type="ORF">SMD31_11945</name>
</gene>
<protein>
    <submittedName>
        <fullName evidence="6">TetR/AcrR family transcriptional regulator</fullName>
    </submittedName>
</protein>
<dbReference type="SUPFAM" id="SSF46689">
    <property type="entry name" value="Homeodomain-like"/>
    <property type="match status" value="1"/>
</dbReference>
<dbReference type="Pfam" id="PF00440">
    <property type="entry name" value="TetR_N"/>
    <property type="match status" value="1"/>
</dbReference>
<feature type="domain" description="HTH tetR-type" evidence="5">
    <location>
        <begin position="9"/>
        <end position="69"/>
    </location>
</feature>
<name>A0ABU5E0D6_9PROT</name>
<dbReference type="SUPFAM" id="SSF48498">
    <property type="entry name" value="Tetracyclin repressor-like, C-terminal domain"/>
    <property type="match status" value="1"/>
</dbReference>
<dbReference type="PRINTS" id="PR00455">
    <property type="entry name" value="HTHTETR"/>
</dbReference>
<evidence type="ECO:0000313" key="6">
    <source>
        <dbReference type="EMBL" id="MDY0872645.1"/>
    </source>
</evidence>
<reference evidence="6 7" key="1">
    <citation type="journal article" date="2013" name="Antonie Van Leeuwenhoek">
        <title>Dongia rigui sp. nov., isolated from freshwater of a large wetland in Korea.</title>
        <authorList>
            <person name="Baik K.S."/>
            <person name="Hwang Y.M."/>
            <person name="Choi J.S."/>
            <person name="Kwon J."/>
            <person name="Seong C.N."/>
        </authorList>
    </citation>
    <scope>NUCLEOTIDE SEQUENCE [LARGE SCALE GENOMIC DNA]</scope>
    <source>
        <strain evidence="6 7">04SU4-P</strain>
    </source>
</reference>
<feature type="DNA-binding region" description="H-T-H motif" evidence="4">
    <location>
        <begin position="32"/>
        <end position="51"/>
    </location>
</feature>